<dbReference type="GO" id="GO:0006213">
    <property type="term" value="P:pyrimidine nucleoside metabolic process"/>
    <property type="evidence" value="ECO:0007669"/>
    <property type="project" value="InterPro"/>
</dbReference>
<dbReference type="EMBL" id="BEYU01000240">
    <property type="protein sequence ID" value="GBG34974.1"/>
    <property type="molecule type" value="Genomic_DNA"/>
</dbReference>
<dbReference type="Proteomes" id="UP000241890">
    <property type="component" value="Unassembled WGS sequence"/>
</dbReference>
<dbReference type="Pfam" id="PF07831">
    <property type="entry name" value="PYNP_C"/>
    <property type="match status" value="1"/>
</dbReference>
<protein>
    <submittedName>
        <fullName evidence="4">Thymidine phosphorylase</fullName>
    </submittedName>
</protein>
<dbReference type="InterPro" id="IPR017459">
    <property type="entry name" value="Glycosyl_Trfase_fam3_N_dom"/>
</dbReference>
<dbReference type="Gene3D" id="1.20.970.10">
    <property type="entry name" value="Transferase, Pyrimidine Nucleoside Phosphorylase, Chain C"/>
    <property type="match status" value="1"/>
</dbReference>
<dbReference type="AlphaFoldDB" id="A0A2R5H3I0"/>
<gene>
    <name evidence="4" type="ORF">FCC1311_111972</name>
</gene>
<dbReference type="SUPFAM" id="SSF47648">
    <property type="entry name" value="Nucleoside phosphorylase/phosphoribosyltransferase N-terminal domain"/>
    <property type="match status" value="1"/>
</dbReference>
<feature type="domain" description="Pyrimidine nucleoside phosphorylase C-terminal" evidence="3">
    <location>
        <begin position="373"/>
        <end position="448"/>
    </location>
</feature>
<proteinExistence type="predicted"/>
<dbReference type="InterPro" id="IPR000053">
    <property type="entry name" value="Thymidine/pyrmidine_PPase"/>
</dbReference>
<dbReference type="PANTHER" id="PTHR10515">
    <property type="entry name" value="THYMIDINE PHOSPHORYLASE"/>
    <property type="match status" value="1"/>
</dbReference>
<evidence type="ECO:0000313" key="4">
    <source>
        <dbReference type="EMBL" id="GBG34974.1"/>
    </source>
</evidence>
<dbReference type="InterPro" id="IPR013102">
    <property type="entry name" value="PYNP_C"/>
</dbReference>
<keyword evidence="5" id="KW-1185">Reference proteome</keyword>
<dbReference type="InterPro" id="IPR036566">
    <property type="entry name" value="PYNP-like_C_sf"/>
</dbReference>
<sequence>MPVSASLLLQKRQRGEEFSASEMRWFVDSCVEMRPEVLGPEQASALLMAMSLSESNGGLTTQETVYMAQAIADSGAKVQLPDDEPSVSLYSGVGDKTSLIVVPVCASCGIKVPKISDRGFIGGIVDKLECIPGFRVKMPEQDFIQIVEEVNAAIVAPFPDIVPADEPLRRIRELLYISENLPLMAASVVGKKLAGGTSSFLFDVKTGSGTALADVNAAVSFAQKLVAAARGTERSASAFVTSMHQPLGYAIGSYLELVECLQILNGQHTRTGNLRDISFLLSAQVLLQAGKCSTLEEGYNMAVESITSGRAMESFRKMVEAQGGDLEFIAKALEPGPSPYTVERRIEVRVEPGDLEHIESELPVDSTIDDATRIVGIDTIVLGELSKKLGAFRSVASDNIDFGSGIELQRSLSEAVHPGDILCTLYTNNARTSDADLCKAARKAFSFERGPVSAQPLIFAFIDGEGGVTNL</sequence>
<dbReference type="SUPFAM" id="SSF54680">
    <property type="entry name" value="Pyrimidine nucleoside phosphorylase C-terminal domain"/>
    <property type="match status" value="1"/>
</dbReference>
<dbReference type="Gene3D" id="3.90.1170.30">
    <property type="entry name" value="Pyrimidine nucleoside phosphorylase-like, C-terminal domain"/>
    <property type="match status" value="1"/>
</dbReference>
<dbReference type="Gene3D" id="3.40.1030.10">
    <property type="entry name" value="Nucleoside phosphorylase/phosphoribosyltransferase catalytic domain"/>
    <property type="match status" value="1"/>
</dbReference>
<dbReference type="InterPro" id="IPR035902">
    <property type="entry name" value="Nuc_phospho_transferase"/>
</dbReference>
<dbReference type="SMART" id="SM00941">
    <property type="entry name" value="PYNP_C"/>
    <property type="match status" value="1"/>
</dbReference>
<name>A0A2R5H3I0_9STRA</name>
<keyword evidence="2" id="KW-0808">Transferase</keyword>
<organism evidence="4 5">
    <name type="scientific">Hondaea fermentalgiana</name>
    <dbReference type="NCBI Taxonomy" id="2315210"/>
    <lineage>
        <taxon>Eukaryota</taxon>
        <taxon>Sar</taxon>
        <taxon>Stramenopiles</taxon>
        <taxon>Bigyra</taxon>
        <taxon>Labyrinthulomycetes</taxon>
        <taxon>Thraustochytrida</taxon>
        <taxon>Thraustochytriidae</taxon>
        <taxon>Hondaea</taxon>
    </lineage>
</organism>
<dbReference type="GO" id="GO:0004645">
    <property type="term" value="F:1,4-alpha-oligoglucan phosphorylase activity"/>
    <property type="evidence" value="ECO:0007669"/>
    <property type="project" value="InterPro"/>
</dbReference>
<dbReference type="InterPro" id="IPR000312">
    <property type="entry name" value="Glycosyl_Trfase_fam3"/>
</dbReference>
<dbReference type="GO" id="GO:0016763">
    <property type="term" value="F:pentosyltransferase activity"/>
    <property type="evidence" value="ECO:0007669"/>
    <property type="project" value="InterPro"/>
</dbReference>
<dbReference type="GO" id="GO:0005829">
    <property type="term" value="C:cytosol"/>
    <property type="evidence" value="ECO:0007669"/>
    <property type="project" value="TreeGrafter"/>
</dbReference>
<dbReference type="GO" id="GO:0006206">
    <property type="term" value="P:pyrimidine nucleobase metabolic process"/>
    <property type="evidence" value="ECO:0007669"/>
    <property type="project" value="InterPro"/>
</dbReference>
<keyword evidence="1" id="KW-0328">Glycosyltransferase</keyword>
<comment type="caution">
    <text evidence="4">The sequence shown here is derived from an EMBL/GenBank/DDBJ whole genome shotgun (WGS) entry which is preliminary data.</text>
</comment>
<evidence type="ECO:0000256" key="2">
    <source>
        <dbReference type="ARBA" id="ARBA00022679"/>
    </source>
</evidence>
<dbReference type="OrthoDB" id="445007at2759"/>
<dbReference type="Pfam" id="PF00591">
    <property type="entry name" value="Glycos_transf_3"/>
    <property type="match status" value="1"/>
</dbReference>
<evidence type="ECO:0000313" key="5">
    <source>
        <dbReference type="Proteomes" id="UP000241890"/>
    </source>
</evidence>
<evidence type="ECO:0000259" key="3">
    <source>
        <dbReference type="SMART" id="SM00941"/>
    </source>
</evidence>
<evidence type="ECO:0000256" key="1">
    <source>
        <dbReference type="ARBA" id="ARBA00022676"/>
    </source>
</evidence>
<reference evidence="4 5" key="1">
    <citation type="submission" date="2017-12" db="EMBL/GenBank/DDBJ databases">
        <title>Sequencing, de novo assembly and annotation of complete genome of a new Thraustochytrid species, strain FCC1311.</title>
        <authorList>
            <person name="Sedici K."/>
            <person name="Godart F."/>
            <person name="Aiese Cigliano R."/>
            <person name="Sanseverino W."/>
            <person name="Barakat M."/>
            <person name="Ortet P."/>
            <person name="Marechal E."/>
            <person name="Cagnac O."/>
            <person name="Amato A."/>
        </authorList>
    </citation>
    <scope>NUCLEOTIDE SEQUENCE [LARGE SCALE GENOMIC DNA]</scope>
</reference>
<dbReference type="PANTHER" id="PTHR10515:SF0">
    <property type="entry name" value="THYMIDINE PHOSPHORYLASE"/>
    <property type="match status" value="1"/>
</dbReference>
<dbReference type="InterPro" id="IPR036320">
    <property type="entry name" value="Glycosyl_Trfase_fam3_N_dom_sf"/>
</dbReference>
<dbReference type="InParanoid" id="A0A2R5H3I0"/>
<dbReference type="Pfam" id="PF02885">
    <property type="entry name" value="Glycos_trans_3N"/>
    <property type="match status" value="1"/>
</dbReference>
<dbReference type="SUPFAM" id="SSF52418">
    <property type="entry name" value="Nucleoside phosphorylase/phosphoribosyltransferase catalytic domain"/>
    <property type="match status" value="1"/>
</dbReference>
<accession>A0A2R5H3I0</accession>
<dbReference type="NCBIfam" id="NF004490">
    <property type="entry name" value="PRK05820.1"/>
    <property type="match status" value="1"/>
</dbReference>